<keyword evidence="3" id="KW-0653">Protein transport</keyword>
<dbReference type="Pfam" id="PF20669">
    <property type="entry name" value="Exo70_N"/>
    <property type="match status" value="1"/>
</dbReference>
<comment type="function">
    <text evidence="3">Component of the exocyst complex.</text>
</comment>
<dbReference type="Gene3D" id="1.20.1280.170">
    <property type="entry name" value="Exocyst complex component Exo70"/>
    <property type="match status" value="1"/>
</dbReference>
<gene>
    <name evidence="5" type="ORF">ZOSMA_169G00420</name>
</gene>
<dbReference type="InterPro" id="IPR004140">
    <property type="entry name" value="Exo70"/>
</dbReference>
<dbReference type="GO" id="GO:0006887">
    <property type="term" value="P:exocytosis"/>
    <property type="evidence" value="ECO:0000318"/>
    <property type="project" value="GO_Central"/>
</dbReference>
<proteinExistence type="inferred from homology"/>
<dbReference type="InterPro" id="IPR016159">
    <property type="entry name" value="Cullin_repeat-like_dom_sf"/>
</dbReference>
<dbReference type="GO" id="GO:0015031">
    <property type="term" value="P:protein transport"/>
    <property type="evidence" value="ECO:0007669"/>
    <property type="project" value="UniProtKB-KW"/>
</dbReference>
<feature type="domain" description="Exocyst complex subunit Exo70 C-terminal" evidence="4">
    <location>
        <begin position="277"/>
        <end position="632"/>
    </location>
</feature>
<name>A0A0K9PVJ6_ZOSMR</name>
<dbReference type="EMBL" id="LFYR01000642">
    <property type="protein sequence ID" value="KMZ72250.1"/>
    <property type="molecule type" value="Genomic_DNA"/>
</dbReference>
<keyword evidence="2 3" id="KW-0813">Transport</keyword>
<dbReference type="PANTHER" id="PTHR12542">
    <property type="entry name" value="EXOCYST COMPLEX PROTEIN EXO70"/>
    <property type="match status" value="1"/>
</dbReference>
<reference evidence="6" key="1">
    <citation type="journal article" date="2016" name="Nature">
        <title>The genome of the seagrass Zostera marina reveals angiosperm adaptation to the sea.</title>
        <authorList>
            <person name="Olsen J.L."/>
            <person name="Rouze P."/>
            <person name="Verhelst B."/>
            <person name="Lin Y.-C."/>
            <person name="Bayer T."/>
            <person name="Collen J."/>
            <person name="Dattolo E."/>
            <person name="De Paoli E."/>
            <person name="Dittami S."/>
            <person name="Maumus F."/>
            <person name="Michel G."/>
            <person name="Kersting A."/>
            <person name="Lauritano C."/>
            <person name="Lohaus R."/>
            <person name="Toepel M."/>
            <person name="Tonon T."/>
            <person name="Vanneste K."/>
            <person name="Amirebrahimi M."/>
            <person name="Brakel J."/>
            <person name="Bostroem C."/>
            <person name="Chovatia M."/>
            <person name="Grimwood J."/>
            <person name="Jenkins J.W."/>
            <person name="Jueterbock A."/>
            <person name="Mraz A."/>
            <person name="Stam W.T."/>
            <person name="Tice H."/>
            <person name="Bornberg-Bauer E."/>
            <person name="Green P.J."/>
            <person name="Pearson G.A."/>
            <person name="Procaccini G."/>
            <person name="Duarte C.M."/>
            <person name="Schmutz J."/>
            <person name="Reusch T.B.H."/>
            <person name="Van de Peer Y."/>
        </authorList>
    </citation>
    <scope>NUCLEOTIDE SEQUENCE [LARGE SCALE GENOMIC DNA]</scope>
    <source>
        <strain evidence="6">cv. Finnish</strain>
    </source>
</reference>
<dbReference type="OrthoDB" id="1922221at2759"/>
<dbReference type="PANTHER" id="PTHR12542:SF85">
    <property type="entry name" value="EXOCYST SUBUNIT EXO70 FAMILY PROTEIN"/>
    <property type="match status" value="1"/>
</dbReference>
<protein>
    <recommendedName>
        <fullName evidence="3">Exocyst subunit Exo70 family protein</fullName>
    </recommendedName>
</protein>
<dbReference type="GO" id="GO:0000145">
    <property type="term" value="C:exocyst"/>
    <property type="evidence" value="ECO:0000318"/>
    <property type="project" value="GO_Central"/>
</dbReference>
<keyword evidence="3" id="KW-0268">Exocytosis</keyword>
<evidence type="ECO:0000313" key="6">
    <source>
        <dbReference type="Proteomes" id="UP000036987"/>
    </source>
</evidence>
<evidence type="ECO:0000259" key="4">
    <source>
        <dbReference type="Pfam" id="PF03081"/>
    </source>
</evidence>
<accession>A0A0K9PVJ6</accession>
<dbReference type="Pfam" id="PF03081">
    <property type="entry name" value="Exo70_C"/>
    <property type="match status" value="1"/>
</dbReference>
<dbReference type="Proteomes" id="UP000036987">
    <property type="component" value="Unassembled WGS sequence"/>
</dbReference>
<dbReference type="InterPro" id="IPR046364">
    <property type="entry name" value="Exo70_C"/>
</dbReference>
<comment type="caution">
    <text evidence="5">The sequence shown here is derived from an EMBL/GenBank/DDBJ whole genome shotgun (WGS) entry which is preliminary data.</text>
</comment>
<dbReference type="AlphaFoldDB" id="A0A0K9PVJ6"/>
<evidence type="ECO:0000256" key="1">
    <source>
        <dbReference type="ARBA" id="ARBA00006756"/>
    </source>
</evidence>
<organism evidence="5 6">
    <name type="scientific">Zostera marina</name>
    <name type="common">Eelgrass</name>
    <dbReference type="NCBI Taxonomy" id="29655"/>
    <lineage>
        <taxon>Eukaryota</taxon>
        <taxon>Viridiplantae</taxon>
        <taxon>Streptophyta</taxon>
        <taxon>Embryophyta</taxon>
        <taxon>Tracheophyta</taxon>
        <taxon>Spermatophyta</taxon>
        <taxon>Magnoliopsida</taxon>
        <taxon>Liliopsida</taxon>
        <taxon>Zosteraceae</taxon>
        <taxon>Zostera</taxon>
    </lineage>
</organism>
<keyword evidence="6" id="KW-1185">Reference proteome</keyword>
<dbReference type="STRING" id="29655.A0A0K9PVJ6"/>
<evidence type="ECO:0000256" key="2">
    <source>
        <dbReference type="ARBA" id="ARBA00022448"/>
    </source>
</evidence>
<comment type="similarity">
    <text evidence="1 3">Belongs to the EXO70 family.</text>
</comment>
<evidence type="ECO:0000313" key="5">
    <source>
        <dbReference type="EMBL" id="KMZ72250.1"/>
    </source>
</evidence>
<sequence length="656" mass="74764">MAKITATAIDHVKAARACLQTTITSSQSITRFLSTESRVDPIRRRLCALSTALRPISADQKTLDSFSSQIDEAIIPAAAILRVFDTVHRLEFSLLSETVDDISAYLTRIRQLEEALSFLSDKYRFAVEWLEDIVDYIKKNSASEHGHTAFMNDLVISIKQAGLDLEYPLDGGLLDAALNRLESKFRSLIKEHSVPLLTTDLQSIACPPLPVDIIQQIVLIMERMMVNDRIDRCVKIYVEVRGNIVNSSLRSLGLDYLNMSNSDFTDVKSIENDIVMWGKHLEFSIKHLFDAEYELCLEIFEKFGSPELGMGCFADIAAQAGILRFLRFGLMVTNCKKDPIKLLKLLDIFVSLNSLRSDFNKLFGGKPCAEIKNVTRELIKKLIDGACEIFYELLNQVELQRSLHPPINGGLPTLIYFMTDYCNILLSNEYEAVLSQVLKINRSWKGEKFQDSILTDAVIQIILALVQNLDTWSKLYEDKTLSYVFLMNAHWYFEKKLRGTKLGELFGQSWLREHEQLKDHYTSKYAKDSWGKLPALLSKEGLELFSGGRAEARGLLKKRLKGFNEKLEEMYRKQSHWVILDKELRTSVRQLAIKTIKPVYISYMQTYGPLVEQDGSSSKYVKYTAKSLEKMLVALFKNNSERSPSFASRHSNGNMV</sequence>
<dbReference type="GO" id="GO:0005546">
    <property type="term" value="F:phosphatidylinositol-4,5-bisphosphate binding"/>
    <property type="evidence" value="ECO:0007669"/>
    <property type="project" value="InterPro"/>
</dbReference>
<dbReference type="SUPFAM" id="SSF74788">
    <property type="entry name" value="Cullin repeat-like"/>
    <property type="match status" value="1"/>
</dbReference>
<evidence type="ECO:0000256" key="3">
    <source>
        <dbReference type="RuleBase" id="RU365026"/>
    </source>
</evidence>